<feature type="region of interest" description="Disordered" evidence="1">
    <location>
        <begin position="42"/>
        <end position="117"/>
    </location>
</feature>
<keyword evidence="3" id="KW-1185">Reference proteome</keyword>
<gene>
    <name evidence="2" type="ORF">OMP40_04225</name>
</gene>
<dbReference type="AlphaFoldDB" id="A0A9X4KPA6"/>
<protein>
    <submittedName>
        <fullName evidence="2">Uncharacterized protein</fullName>
    </submittedName>
</protein>
<comment type="caution">
    <text evidence="2">The sequence shown here is derived from an EMBL/GenBank/DDBJ whole genome shotgun (WGS) entry which is preliminary data.</text>
</comment>
<sequence>MNGQRRIQAGSERRERIQNARFVGIAVQGAVEKIDGEIVQGAEDVRKQQNHEPLFHADVPEQHEQHERRDRDGIQHLDGRRDVMEKKVRIYGVDDCERADSPPAPARLQAERRKRQP</sequence>
<evidence type="ECO:0000313" key="3">
    <source>
        <dbReference type="Proteomes" id="UP001153404"/>
    </source>
</evidence>
<accession>A0A9X4KPA6</accession>
<evidence type="ECO:0000256" key="1">
    <source>
        <dbReference type="SAM" id="MobiDB-lite"/>
    </source>
</evidence>
<reference evidence="2" key="1">
    <citation type="submission" date="2022-10" db="EMBL/GenBank/DDBJ databases">
        <title>Comparative genomic analysis of Cohnella hashimotonis sp. nov., isolated from the International Space Station.</title>
        <authorList>
            <person name="Simpson A."/>
            <person name="Venkateswaran K."/>
        </authorList>
    </citation>
    <scope>NUCLEOTIDE SEQUENCE</scope>
    <source>
        <strain evidence="2">DSM 28161</strain>
    </source>
</reference>
<proteinExistence type="predicted"/>
<dbReference type="EMBL" id="JAPDIA010000002">
    <property type="protein sequence ID" value="MDG0808686.1"/>
    <property type="molecule type" value="Genomic_DNA"/>
</dbReference>
<feature type="compositionally biased region" description="Basic and acidic residues" evidence="1">
    <location>
        <begin position="43"/>
        <end position="88"/>
    </location>
</feature>
<organism evidence="2 3">
    <name type="scientific">Cohnella rhizosphaerae</name>
    <dbReference type="NCBI Taxonomy" id="1457232"/>
    <lineage>
        <taxon>Bacteria</taxon>
        <taxon>Bacillati</taxon>
        <taxon>Bacillota</taxon>
        <taxon>Bacilli</taxon>
        <taxon>Bacillales</taxon>
        <taxon>Paenibacillaceae</taxon>
        <taxon>Cohnella</taxon>
    </lineage>
</organism>
<dbReference type="Proteomes" id="UP001153404">
    <property type="component" value="Unassembled WGS sequence"/>
</dbReference>
<name>A0A9X4KPA6_9BACL</name>
<dbReference type="RefSeq" id="WP_277529423.1">
    <property type="nucleotide sequence ID" value="NZ_JAPDIA010000002.1"/>
</dbReference>
<evidence type="ECO:0000313" key="2">
    <source>
        <dbReference type="EMBL" id="MDG0808686.1"/>
    </source>
</evidence>